<sequence length="126" mass="12935">MNIVLWVIAGLLAAAFLMSGAMKVVQSREKLIASGMGWAEDFPPGGITAIGILEVLGAIGLILPAVTGVAPILVPFAATGLALVMAGAMVVHARRRELPMLAVNAVLLILAAVVAWGRFGPYAFSA</sequence>
<dbReference type="RefSeq" id="WP_310367252.1">
    <property type="nucleotide sequence ID" value="NZ_JAVDYB010000001.1"/>
</dbReference>
<keyword evidence="4 5" id="KW-0472">Membrane</keyword>
<name>A0AAE4CBQ3_9ACTN</name>
<accession>A0AAE4CBQ3</accession>
<feature type="transmembrane region" description="Helical" evidence="5">
    <location>
        <begin position="98"/>
        <end position="119"/>
    </location>
</feature>
<dbReference type="Pfam" id="PF13564">
    <property type="entry name" value="DoxX_2"/>
    <property type="match status" value="1"/>
</dbReference>
<feature type="transmembrane region" description="Helical" evidence="5">
    <location>
        <begin position="72"/>
        <end position="91"/>
    </location>
</feature>
<proteinExistence type="predicted"/>
<comment type="caution">
    <text evidence="6">The sequence shown here is derived from an EMBL/GenBank/DDBJ whole genome shotgun (WGS) entry which is preliminary data.</text>
</comment>
<dbReference type="EMBL" id="JAVDYB010000001">
    <property type="protein sequence ID" value="MDR7275820.1"/>
    <property type="molecule type" value="Genomic_DNA"/>
</dbReference>
<dbReference type="AlphaFoldDB" id="A0AAE4CBQ3"/>
<comment type="subcellular location">
    <subcellularLocation>
        <location evidence="1">Membrane</location>
        <topology evidence="1">Multi-pass membrane protein</topology>
    </subcellularLocation>
</comment>
<evidence type="ECO:0000256" key="3">
    <source>
        <dbReference type="ARBA" id="ARBA00022989"/>
    </source>
</evidence>
<evidence type="ECO:0000313" key="6">
    <source>
        <dbReference type="EMBL" id="MDR7275820.1"/>
    </source>
</evidence>
<evidence type="ECO:0000256" key="5">
    <source>
        <dbReference type="SAM" id="Phobius"/>
    </source>
</evidence>
<organism evidence="6 7">
    <name type="scientific">Catenuloplanes atrovinosus</name>
    <dbReference type="NCBI Taxonomy" id="137266"/>
    <lineage>
        <taxon>Bacteria</taxon>
        <taxon>Bacillati</taxon>
        <taxon>Actinomycetota</taxon>
        <taxon>Actinomycetes</taxon>
        <taxon>Micromonosporales</taxon>
        <taxon>Micromonosporaceae</taxon>
        <taxon>Catenuloplanes</taxon>
    </lineage>
</organism>
<keyword evidence="2 5" id="KW-0812">Transmembrane</keyword>
<dbReference type="InterPro" id="IPR032808">
    <property type="entry name" value="DoxX"/>
</dbReference>
<evidence type="ECO:0000256" key="4">
    <source>
        <dbReference type="ARBA" id="ARBA00023136"/>
    </source>
</evidence>
<evidence type="ECO:0000256" key="2">
    <source>
        <dbReference type="ARBA" id="ARBA00022692"/>
    </source>
</evidence>
<feature type="transmembrane region" description="Helical" evidence="5">
    <location>
        <begin position="46"/>
        <end position="66"/>
    </location>
</feature>
<feature type="transmembrane region" description="Helical" evidence="5">
    <location>
        <begin position="6"/>
        <end position="25"/>
    </location>
</feature>
<dbReference type="GO" id="GO:0016020">
    <property type="term" value="C:membrane"/>
    <property type="evidence" value="ECO:0007669"/>
    <property type="project" value="UniProtKB-SubCell"/>
</dbReference>
<reference evidence="6" key="1">
    <citation type="submission" date="2023-07" db="EMBL/GenBank/DDBJ databases">
        <title>Sequencing the genomes of 1000 actinobacteria strains.</title>
        <authorList>
            <person name="Klenk H.-P."/>
        </authorList>
    </citation>
    <scope>NUCLEOTIDE SEQUENCE</scope>
    <source>
        <strain evidence="6">DSM 44707</strain>
    </source>
</reference>
<keyword evidence="3 5" id="KW-1133">Transmembrane helix</keyword>
<protein>
    <submittedName>
        <fullName evidence="6">Membrane protein</fullName>
    </submittedName>
</protein>
<evidence type="ECO:0000256" key="1">
    <source>
        <dbReference type="ARBA" id="ARBA00004141"/>
    </source>
</evidence>
<evidence type="ECO:0000313" key="7">
    <source>
        <dbReference type="Proteomes" id="UP001183643"/>
    </source>
</evidence>
<keyword evidence="7" id="KW-1185">Reference proteome</keyword>
<gene>
    <name evidence="6" type="ORF">J2S41_002598</name>
</gene>
<dbReference type="Proteomes" id="UP001183643">
    <property type="component" value="Unassembled WGS sequence"/>
</dbReference>